<comment type="function">
    <text evidence="9">Catalyzes the single-oxidation or sequential double oxidation reaction of carbohydrates primarily at carbon-2 and/or carbon-3 with the concomitant reduction of the flavin. The enzyme exhibits a broad sugar substrate specificity, oxidizing different aldopyranoses to the corresponding C-1, C-2, C-3 or C-1,2, C-2,3 and C-3,4 (di)dehydro sugars with substrate-specific regioselectivity. Accepts only a narrow range of electron acceptors such as substituted benzoquinones and complexed metal ions and reacts extremely slowly with O(2) as acceptor. May play a role in the natural recycling of plant matter by oxidizing all major monosaccharides in lignocellulose and by reducing quinone compounds or reactive radical species generated during lignin depolymerization.</text>
</comment>
<dbReference type="EMBL" id="MU155219">
    <property type="protein sequence ID" value="KAF9479119.1"/>
    <property type="molecule type" value="Genomic_DNA"/>
</dbReference>
<evidence type="ECO:0000256" key="10">
    <source>
        <dbReference type="ARBA" id="ARBA00033986"/>
    </source>
</evidence>
<feature type="signal peptide" evidence="17">
    <location>
        <begin position="1"/>
        <end position="21"/>
    </location>
</feature>
<dbReference type="Pfam" id="PF05199">
    <property type="entry name" value="GMC_oxred_C"/>
    <property type="match status" value="1"/>
</dbReference>
<keyword evidence="7" id="KW-0285">Flavoprotein</keyword>
<comment type="similarity">
    <text evidence="3">Belongs to the GMC oxidoreductase family.</text>
</comment>
<evidence type="ECO:0000256" key="15">
    <source>
        <dbReference type="PIRSR" id="PIRSR000137-1"/>
    </source>
</evidence>
<dbReference type="InterPro" id="IPR036188">
    <property type="entry name" value="FAD/NAD-bd_sf"/>
</dbReference>
<sequence length="602" mass="64303">MFSPGLFSLVLASFLISPSFSATLTSSSQLSTLEYDYIIIGAGTAGLTLANRLTENPKVTVLVIEAGVSDEGVVPAIAPFLGPTLTPNTPYDWNYTVVAQDGMLGRSFSYPRGRLLGGSSSANYLIHQFGTDEDWNRFGSVTGDSGWSWKNMQQYVQKHEKFISVTEDGRNTSDEFIPSLHGFNGQVSVSLGGIAQPIDDRILATTKQLPSDFPFNQDLSGGSHSIIGLGYLQSTVGGGVRSSSSTSYLANANSRPNLKVLINYTVTKLLQSRTTAGQKAFRNVQFTASPGTGPLLTAKARKEVILSAGSLNTPQILQLSGIGNSGDLAKFKIPVLVSNPNVGSNLRDHVFLPNIFNVAGQGSFDDLIRQPDLINAAVGEWIASKTGVIANNFINFFGFSRVPSNNPIFKSVADPAPGPKSPHWEIIPTNFWINPGIPQPSSGNFLTLVTALLSTTSRGTVKIRSTNPFDKPLIDPKFLTTAFDITAMRESVKGALRFVKAPAWADYGVIPFGPLATVSSDNDIDNYVRSLATSIFHPVGTASMTKASSSNGVVNPDLTVKGTDGLRVVDASVFPFIPSTHTQGPVYLLAERAADIIKSCAN</sequence>
<comment type="catalytic activity">
    <reaction evidence="13">
        <text>a pyranoside + acceptor = a pyranosid-3-ulose + reduced acceptor.</text>
        <dbReference type="EC" id="1.1.99.29"/>
    </reaction>
</comment>
<dbReference type="Pfam" id="PF00732">
    <property type="entry name" value="GMC_oxred_N"/>
    <property type="match status" value="1"/>
</dbReference>
<feature type="active site" description="Proton acceptor" evidence="15">
    <location>
        <position position="581"/>
    </location>
</feature>
<feature type="binding site" evidence="16">
    <location>
        <position position="266"/>
    </location>
    <ligand>
        <name>FAD</name>
        <dbReference type="ChEBI" id="CHEBI:57692"/>
    </ligand>
</feature>
<keyword evidence="20" id="KW-1185">Reference proteome</keyword>
<dbReference type="PANTHER" id="PTHR11552">
    <property type="entry name" value="GLUCOSE-METHANOL-CHOLINE GMC OXIDOREDUCTASE"/>
    <property type="match status" value="1"/>
</dbReference>
<dbReference type="SUPFAM" id="SSF54373">
    <property type="entry name" value="FAD-linked reductases, C-terminal domain"/>
    <property type="match status" value="1"/>
</dbReference>
<evidence type="ECO:0000256" key="11">
    <source>
        <dbReference type="ARBA" id="ARBA00034010"/>
    </source>
</evidence>
<dbReference type="Proteomes" id="UP000807469">
    <property type="component" value="Unassembled WGS sequence"/>
</dbReference>
<evidence type="ECO:0000256" key="16">
    <source>
        <dbReference type="PIRSR" id="PIRSR000137-2"/>
    </source>
</evidence>
<evidence type="ECO:0000256" key="9">
    <source>
        <dbReference type="ARBA" id="ARBA00024699"/>
    </source>
</evidence>
<gene>
    <name evidence="19" type="ORF">BDN70DRAFT_807519</name>
</gene>
<evidence type="ECO:0000259" key="18">
    <source>
        <dbReference type="PROSITE" id="PS00624"/>
    </source>
</evidence>
<protein>
    <recommendedName>
        <fullName evidence="5">pyranose dehydrogenase (acceptor)</fullName>
        <ecNumber evidence="5">1.1.99.29</ecNumber>
    </recommendedName>
</protein>
<evidence type="ECO:0000256" key="6">
    <source>
        <dbReference type="ARBA" id="ARBA00022525"/>
    </source>
</evidence>
<organism evidence="19 20">
    <name type="scientific">Pholiota conissans</name>
    <dbReference type="NCBI Taxonomy" id="109636"/>
    <lineage>
        <taxon>Eukaryota</taxon>
        <taxon>Fungi</taxon>
        <taxon>Dikarya</taxon>
        <taxon>Basidiomycota</taxon>
        <taxon>Agaricomycotina</taxon>
        <taxon>Agaricomycetes</taxon>
        <taxon>Agaricomycetidae</taxon>
        <taxon>Agaricales</taxon>
        <taxon>Agaricineae</taxon>
        <taxon>Strophariaceae</taxon>
        <taxon>Pholiota</taxon>
    </lineage>
</organism>
<keyword evidence="6" id="KW-0964">Secreted</keyword>
<evidence type="ECO:0000256" key="8">
    <source>
        <dbReference type="ARBA" id="ARBA00022827"/>
    </source>
</evidence>
<evidence type="ECO:0000256" key="2">
    <source>
        <dbReference type="ARBA" id="ARBA00004613"/>
    </source>
</evidence>
<feature type="chain" id="PRO_5040271444" description="pyranose dehydrogenase (acceptor)" evidence="17">
    <location>
        <begin position="22"/>
        <end position="602"/>
    </location>
</feature>
<dbReference type="PROSITE" id="PS00624">
    <property type="entry name" value="GMC_OXRED_2"/>
    <property type="match status" value="1"/>
</dbReference>
<dbReference type="SUPFAM" id="SSF51905">
    <property type="entry name" value="FAD/NAD(P)-binding domain"/>
    <property type="match status" value="1"/>
</dbReference>
<evidence type="ECO:0000256" key="12">
    <source>
        <dbReference type="ARBA" id="ARBA00034029"/>
    </source>
</evidence>
<evidence type="ECO:0000256" key="3">
    <source>
        <dbReference type="ARBA" id="ARBA00010790"/>
    </source>
</evidence>
<keyword evidence="8 16" id="KW-0274">FAD</keyword>
<evidence type="ECO:0000256" key="1">
    <source>
        <dbReference type="ARBA" id="ARBA00001974"/>
    </source>
</evidence>
<reference evidence="19" key="1">
    <citation type="submission" date="2020-11" db="EMBL/GenBank/DDBJ databases">
        <authorList>
            <consortium name="DOE Joint Genome Institute"/>
            <person name="Ahrendt S."/>
            <person name="Riley R."/>
            <person name="Andreopoulos W."/>
            <person name="Labutti K."/>
            <person name="Pangilinan J."/>
            <person name="Ruiz-Duenas F.J."/>
            <person name="Barrasa J.M."/>
            <person name="Sanchez-Garcia M."/>
            <person name="Camarero S."/>
            <person name="Miyauchi S."/>
            <person name="Serrano A."/>
            <person name="Linde D."/>
            <person name="Babiker R."/>
            <person name="Drula E."/>
            <person name="Ayuso-Fernandez I."/>
            <person name="Pacheco R."/>
            <person name="Padilla G."/>
            <person name="Ferreira P."/>
            <person name="Barriuso J."/>
            <person name="Kellner H."/>
            <person name="Castanera R."/>
            <person name="Alfaro M."/>
            <person name="Ramirez L."/>
            <person name="Pisabarro A.G."/>
            <person name="Kuo A."/>
            <person name="Tritt A."/>
            <person name="Lipzen A."/>
            <person name="He G."/>
            <person name="Yan M."/>
            <person name="Ng V."/>
            <person name="Cullen D."/>
            <person name="Martin F."/>
            <person name="Rosso M.-N."/>
            <person name="Henrissat B."/>
            <person name="Hibbett D."/>
            <person name="Martinez A.T."/>
            <person name="Grigoriev I.V."/>
        </authorList>
    </citation>
    <scope>NUCLEOTIDE SEQUENCE</scope>
    <source>
        <strain evidence="19">CIRM-BRFM 674</strain>
    </source>
</reference>
<dbReference type="EC" id="1.1.99.29" evidence="5"/>
<dbReference type="AlphaFoldDB" id="A0A9P5Z0Y2"/>
<dbReference type="PIRSF" id="PIRSF000137">
    <property type="entry name" value="Alcohol_oxidase"/>
    <property type="match status" value="1"/>
</dbReference>
<evidence type="ECO:0000313" key="19">
    <source>
        <dbReference type="EMBL" id="KAF9479119.1"/>
    </source>
</evidence>
<feature type="active site" description="Proton donor" evidence="15">
    <location>
        <position position="537"/>
    </location>
</feature>
<evidence type="ECO:0000256" key="14">
    <source>
        <dbReference type="ARBA" id="ARBA00034059"/>
    </source>
</evidence>
<name>A0A9P5Z0Y2_9AGAR</name>
<dbReference type="GO" id="GO:0050660">
    <property type="term" value="F:flavin adenine dinucleotide binding"/>
    <property type="evidence" value="ECO:0007669"/>
    <property type="project" value="InterPro"/>
</dbReference>
<keyword evidence="17" id="KW-0732">Signal</keyword>
<comment type="catalytic activity">
    <reaction evidence="12">
        <text>pyranose + acceptor = pyranos-3-ulose + reduced acceptor.</text>
        <dbReference type="EC" id="1.1.99.29"/>
    </reaction>
</comment>
<evidence type="ECO:0000256" key="7">
    <source>
        <dbReference type="ARBA" id="ARBA00022630"/>
    </source>
</evidence>
<comment type="catalytic activity">
    <reaction evidence="14">
        <text>a pyranoside + acceptor = a pyranosid-3,4-diulose + reduced acceptor.</text>
        <dbReference type="EC" id="1.1.99.29"/>
    </reaction>
</comment>
<dbReference type="GO" id="GO:0005576">
    <property type="term" value="C:extracellular region"/>
    <property type="evidence" value="ECO:0007669"/>
    <property type="project" value="UniProtKB-SubCell"/>
</dbReference>
<comment type="subcellular location">
    <subcellularLocation>
        <location evidence="2">Secreted</location>
    </subcellularLocation>
</comment>
<dbReference type="InterPro" id="IPR000172">
    <property type="entry name" value="GMC_OxRdtase_N"/>
</dbReference>
<evidence type="ECO:0000256" key="17">
    <source>
        <dbReference type="SAM" id="SignalP"/>
    </source>
</evidence>
<evidence type="ECO:0000256" key="13">
    <source>
        <dbReference type="ARBA" id="ARBA00034050"/>
    </source>
</evidence>
<dbReference type="Gene3D" id="3.50.50.60">
    <property type="entry name" value="FAD/NAD(P)-binding domain"/>
    <property type="match status" value="1"/>
</dbReference>
<comment type="caution">
    <text evidence="19">The sequence shown here is derived from an EMBL/GenBank/DDBJ whole genome shotgun (WGS) entry which is preliminary data.</text>
</comment>
<dbReference type="InterPro" id="IPR012132">
    <property type="entry name" value="GMC_OxRdtase"/>
</dbReference>
<comment type="subunit">
    <text evidence="4">Monomer.</text>
</comment>
<dbReference type="Gene3D" id="3.30.560.10">
    <property type="entry name" value="Glucose Oxidase, domain 3"/>
    <property type="match status" value="1"/>
</dbReference>
<dbReference type="InterPro" id="IPR007867">
    <property type="entry name" value="GMC_OxRtase_C"/>
</dbReference>
<evidence type="ECO:0000313" key="20">
    <source>
        <dbReference type="Proteomes" id="UP000807469"/>
    </source>
</evidence>
<comment type="catalytic activity">
    <reaction evidence="11">
        <text>pyranose + acceptor = pyranos-2,3-diulose + reduced acceptor.</text>
        <dbReference type="EC" id="1.1.99.29"/>
    </reaction>
</comment>
<comment type="cofactor">
    <cofactor evidence="1 16">
        <name>FAD</name>
        <dbReference type="ChEBI" id="CHEBI:57692"/>
    </cofactor>
</comment>
<evidence type="ECO:0000256" key="5">
    <source>
        <dbReference type="ARBA" id="ARBA00013177"/>
    </source>
</evidence>
<dbReference type="GO" id="GO:0033718">
    <property type="term" value="F:pyranose dehydrogenase (acceptor) activity"/>
    <property type="evidence" value="ECO:0007669"/>
    <property type="project" value="UniProtKB-EC"/>
</dbReference>
<dbReference type="PANTHER" id="PTHR11552:SF147">
    <property type="entry name" value="CHOLINE DEHYDROGENASE, MITOCHONDRIAL"/>
    <property type="match status" value="1"/>
</dbReference>
<feature type="domain" description="Glucose-methanol-choline oxidoreductase N-terminal" evidence="18">
    <location>
        <begin position="309"/>
        <end position="323"/>
    </location>
</feature>
<proteinExistence type="inferred from homology"/>
<evidence type="ECO:0000256" key="4">
    <source>
        <dbReference type="ARBA" id="ARBA00011245"/>
    </source>
</evidence>
<comment type="catalytic activity">
    <reaction evidence="10">
        <text>pyranose + acceptor = pyranos-2-ulose + reduced acceptor.</text>
        <dbReference type="EC" id="1.1.99.29"/>
    </reaction>
</comment>
<accession>A0A9P5Z0Y2</accession>
<dbReference type="OrthoDB" id="269227at2759"/>